<protein>
    <submittedName>
        <fullName evidence="1">Uncharacterized protein</fullName>
    </submittedName>
</protein>
<evidence type="ECO:0000313" key="2">
    <source>
        <dbReference type="Proteomes" id="UP000034683"/>
    </source>
</evidence>
<proteinExistence type="predicted"/>
<reference evidence="1 2" key="1">
    <citation type="journal article" date="2015" name="Nature">
        <title>rRNA introns, odd ribosomes, and small enigmatic genomes across a large radiation of phyla.</title>
        <authorList>
            <person name="Brown C.T."/>
            <person name="Hug L.A."/>
            <person name="Thomas B.C."/>
            <person name="Sharon I."/>
            <person name="Castelle C.J."/>
            <person name="Singh A."/>
            <person name="Wilkins M.J."/>
            <person name="Williams K.H."/>
            <person name="Banfield J.F."/>
        </authorList>
    </citation>
    <scope>NUCLEOTIDE SEQUENCE [LARGE SCALE GENOMIC DNA]</scope>
</reference>
<sequence>MIMKNNKKSTVNLSTKHFSRYGEFLVSFELSKYGWNVYNPVYDEYIDLLIHKHVCNNCGKNWNLTPALVCKKCGKDFSKTQKNKIVAKKICQNCKTIMIGNKTRCTKCKSEDLINIPSCDKCGGEVEMFDHFCECGSKKYITKFRTIQVKSSRIEYKSGKSKNTYAVDMKPRDLIKDEFHFYIWCLIDDDDRSHFLVLSVKEFVKMMGESIKGISFFKDQDRQHFSSKDFGRWKVFLNKFNKLE</sequence>
<comment type="caution">
    <text evidence="1">The sequence shown here is derived from an EMBL/GenBank/DDBJ whole genome shotgun (WGS) entry which is preliminary data.</text>
</comment>
<evidence type="ECO:0000313" key="1">
    <source>
        <dbReference type="EMBL" id="KKP88301.1"/>
    </source>
</evidence>
<dbReference type="EMBL" id="LBRA01000008">
    <property type="protein sequence ID" value="KKP88301.1"/>
    <property type="molecule type" value="Genomic_DNA"/>
</dbReference>
<name>A0A0G0DHU4_9BACT</name>
<dbReference type="AlphaFoldDB" id="A0A0G0DHU4"/>
<accession>A0A0G0DHU4</accession>
<dbReference type="Proteomes" id="UP000034683">
    <property type="component" value="Unassembled WGS sequence"/>
</dbReference>
<organism evidence="1 2">
    <name type="scientific">Candidatus Nomurabacteria bacterium GW2011_GWA2_35_80</name>
    <dbReference type="NCBI Taxonomy" id="1618733"/>
    <lineage>
        <taxon>Bacteria</taxon>
        <taxon>Candidatus Nomuraibacteriota</taxon>
    </lineage>
</organism>
<gene>
    <name evidence="1" type="ORF">UR92_C0008G0005</name>
</gene>